<evidence type="ECO:0000256" key="3">
    <source>
        <dbReference type="ARBA" id="ARBA00022692"/>
    </source>
</evidence>
<dbReference type="CDD" id="cd10334">
    <property type="entry name" value="SLC6sbd_u1"/>
    <property type="match status" value="1"/>
</dbReference>
<accession>A0A098BQG8</accession>
<keyword evidence="4" id="KW-1133">Transmembrane helix</keyword>
<protein>
    <recommendedName>
        <fullName evidence="6">Transporter</fullName>
    </recommendedName>
</protein>
<comment type="similarity">
    <text evidence="6">Belongs to the sodium:neurotransmitter symporter (SNF) (TC 2.A.22) family.</text>
</comment>
<comment type="subcellular location">
    <subcellularLocation>
        <location evidence="1">Membrane</location>
        <topology evidence="1">Multi-pass membrane protein</topology>
    </subcellularLocation>
</comment>
<gene>
    <name evidence="7" type="ORF">RHRU231_770064</name>
</gene>
<dbReference type="PANTHER" id="PTHR42948">
    <property type="entry name" value="TRANSPORTER"/>
    <property type="match status" value="1"/>
</dbReference>
<dbReference type="PRINTS" id="PR00176">
    <property type="entry name" value="NANEUSMPORT"/>
</dbReference>
<evidence type="ECO:0000256" key="5">
    <source>
        <dbReference type="ARBA" id="ARBA00023136"/>
    </source>
</evidence>
<dbReference type="EMBL" id="CCSD01000091">
    <property type="protein sequence ID" value="CDZ90943.1"/>
    <property type="molecule type" value="Genomic_DNA"/>
</dbReference>
<keyword evidence="6" id="KW-0769">Symport</keyword>
<evidence type="ECO:0000256" key="4">
    <source>
        <dbReference type="ARBA" id="ARBA00022989"/>
    </source>
</evidence>
<dbReference type="NCBIfam" id="NF037979">
    <property type="entry name" value="Na_transp"/>
    <property type="match status" value="1"/>
</dbReference>
<dbReference type="OrthoDB" id="9762833at2"/>
<evidence type="ECO:0000256" key="6">
    <source>
        <dbReference type="RuleBase" id="RU003732"/>
    </source>
</evidence>
<name>A0A098BQG8_9NOCA</name>
<dbReference type="SUPFAM" id="SSF161070">
    <property type="entry name" value="SNF-like"/>
    <property type="match status" value="1"/>
</dbReference>
<dbReference type="AlphaFoldDB" id="A0A098BQG8"/>
<dbReference type="RefSeq" id="WP_026137803.1">
    <property type="nucleotide sequence ID" value="NZ_CP024315.1"/>
</dbReference>
<keyword evidence="3 6" id="KW-0812">Transmembrane</keyword>
<dbReference type="GO" id="GO:0015293">
    <property type="term" value="F:symporter activity"/>
    <property type="evidence" value="ECO:0007669"/>
    <property type="project" value="UniProtKB-KW"/>
</dbReference>
<dbReference type="GO" id="GO:0016020">
    <property type="term" value="C:membrane"/>
    <property type="evidence" value="ECO:0007669"/>
    <property type="project" value="UniProtKB-SubCell"/>
</dbReference>
<dbReference type="Proteomes" id="UP000042997">
    <property type="component" value="Unassembled WGS sequence"/>
</dbReference>
<keyword evidence="5" id="KW-0472">Membrane</keyword>
<dbReference type="InterPro" id="IPR037272">
    <property type="entry name" value="SNS_sf"/>
</dbReference>
<dbReference type="eggNOG" id="COG0733">
    <property type="taxonomic scope" value="Bacteria"/>
</dbReference>
<dbReference type="PROSITE" id="PS00610">
    <property type="entry name" value="NA_NEUROTRAN_SYMP_1"/>
    <property type="match status" value="1"/>
</dbReference>
<dbReference type="KEGG" id="rrz:CS378_21005"/>
<evidence type="ECO:0000313" key="8">
    <source>
        <dbReference type="Proteomes" id="UP000042997"/>
    </source>
</evidence>
<keyword evidence="2 6" id="KW-0813">Transport</keyword>
<organism evidence="7 8">
    <name type="scientific">Rhodococcus ruber</name>
    <dbReference type="NCBI Taxonomy" id="1830"/>
    <lineage>
        <taxon>Bacteria</taxon>
        <taxon>Bacillati</taxon>
        <taxon>Actinomycetota</taxon>
        <taxon>Actinomycetes</taxon>
        <taxon>Mycobacteriales</taxon>
        <taxon>Nocardiaceae</taxon>
        <taxon>Rhodococcus</taxon>
    </lineage>
</organism>
<dbReference type="InterPro" id="IPR000175">
    <property type="entry name" value="Na/ntran_symport"/>
</dbReference>
<reference evidence="7 8" key="1">
    <citation type="journal article" date="2014" name="Genome Announc.">
        <title>Draft Genome Sequence of Propane- and Butane-Oxidizing Actinobacterium Rhodococcus ruber IEGM 231.</title>
        <authorList>
            <person name="Ivshina I.B."/>
            <person name="Kuyukina M.S."/>
            <person name="Krivoruchko A.V."/>
            <person name="Barbe V."/>
            <person name="Fischer C."/>
        </authorList>
    </citation>
    <scope>NUCLEOTIDE SEQUENCE [LARGE SCALE GENOMIC DNA]</scope>
</reference>
<evidence type="ECO:0000313" key="7">
    <source>
        <dbReference type="EMBL" id="CDZ90943.1"/>
    </source>
</evidence>
<sequence length="513" mass="54828">MTEDAAVRTREVWSGRSVFILAAIGSAVGLGNIWRFPYIAYENGGGAFIVPYLVALLTAGIPLLFVDYAIGHKFRGSPPLAFHRLKRATESLGWWQVGICFVIGVYYAVIIAWALRYTFFSATRAWGDDAEAFFLQDFLQMDADATFGLDFVPGVAWPLLGIWVVVLVILALGVQRGIGAANRFFVPLLLLLFAGMVVRALTLDGAATGLDAFFRPNWSALTDTGVWIAAYGQIFFSLSVAFGIMVTYSSYLKHRTNLTGSGLVVGFSNSSFEILAGIGVFSALGFMAQAQGVGVDEVVSGGIGLAFIAFPTIVSQMPGGALFGLLFFGSLVFAGFTSLISIIQVCVSAVEDKTGLTRVPAVLLVGSVATITSVLLFPTTTGLNTLDVVDRFANQFGIVGVALVTLVVLAWGLRRLPELQDHLNSVSSFKVGLLWRIFAGVLTPVVLGYMLISEIVDRIDEGYGDLPDALVATFGWGVQVAVIVIAVALSFAPWGLTDAELAHTESTEAGERL</sequence>
<dbReference type="Pfam" id="PF00209">
    <property type="entry name" value="SNF"/>
    <property type="match status" value="2"/>
</dbReference>
<proteinExistence type="inferred from homology"/>
<evidence type="ECO:0000256" key="2">
    <source>
        <dbReference type="ARBA" id="ARBA00022448"/>
    </source>
</evidence>
<dbReference type="PROSITE" id="PS50267">
    <property type="entry name" value="NA_NEUROTRAN_SYMP_3"/>
    <property type="match status" value="1"/>
</dbReference>
<dbReference type="PANTHER" id="PTHR42948:SF1">
    <property type="entry name" value="TRANSPORTER"/>
    <property type="match status" value="1"/>
</dbReference>
<evidence type="ECO:0000256" key="1">
    <source>
        <dbReference type="ARBA" id="ARBA00004141"/>
    </source>
</evidence>